<organism evidence="1">
    <name type="scientific">Siphoviridae sp. ctZro7</name>
    <dbReference type="NCBI Taxonomy" id="2825561"/>
    <lineage>
        <taxon>Viruses</taxon>
        <taxon>Duplodnaviria</taxon>
        <taxon>Heunggongvirae</taxon>
        <taxon>Uroviricota</taxon>
        <taxon>Caudoviricetes</taxon>
    </lineage>
</organism>
<accession>A0A8S5PPR1</accession>
<evidence type="ECO:0000313" key="1">
    <source>
        <dbReference type="EMBL" id="DAE09151.1"/>
    </source>
</evidence>
<reference evidence="1" key="1">
    <citation type="journal article" date="2021" name="Proc. Natl. Acad. Sci. U.S.A.">
        <title>A Catalog of Tens of Thousands of Viruses from Human Metagenomes Reveals Hidden Associations with Chronic Diseases.</title>
        <authorList>
            <person name="Tisza M.J."/>
            <person name="Buck C.B."/>
        </authorList>
    </citation>
    <scope>NUCLEOTIDE SEQUENCE</scope>
    <source>
        <strain evidence="1">CtZro7</strain>
    </source>
</reference>
<name>A0A8S5PPR1_9CAUD</name>
<dbReference type="EMBL" id="BK015483">
    <property type="protein sequence ID" value="DAE09151.1"/>
    <property type="molecule type" value="Genomic_DNA"/>
</dbReference>
<sequence>METTNVNLWAMYSEIEHAIEVYNMGFLTRADFANHCFAARDPYISRFKNYVLYLRDRYF</sequence>
<protein>
    <submittedName>
        <fullName evidence="1">Uncharacterized protein</fullName>
    </submittedName>
</protein>
<proteinExistence type="predicted"/>